<evidence type="ECO:0000313" key="2">
    <source>
        <dbReference type="Proteomes" id="UP000274792"/>
    </source>
</evidence>
<dbReference type="Gene3D" id="3.40.50.150">
    <property type="entry name" value="Vaccinia Virus protein VP39"/>
    <property type="match status" value="1"/>
</dbReference>
<dbReference type="EMBL" id="RXWV01000023">
    <property type="protein sequence ID" value="RTX73787.1"/>
    <property type="molecule type" value="Genomic_DNA"/>
</dbReference>
<dbReference type="AlphaFoldDB" id="A0AAJ4VIG5"/>
<name>A0AAJ4VIG5_MAMSC</name>
<organism evidence="1 2">
    <name type="scientific">Mammaliicoccus sciuri</name>
    <name type="common">Staphylococcus sciuri</name>
    <dbReference type="NCBI Taxonomy" id="1296"/>
    <lineage>
        <taxon>Bacteria</taxon>
        <taxon>Bacillati</taxon>
        <taxon>Bacillota</taxon>
        <taxon>Bacilli</taxon>
        <taxon>Bacillales</taxon>
        <taxon>Staphylococcaceae</taxon>
        <taxon>Mammaliicoccus</taxon>
    </lineage>
</organism>
<dbReference type="InterPro" id="IPR029063">
    <property type="entry name" value="SAM-dependent_MTases_sf"/>
</dbReference>
<comment type="caution">
    <text evidence="1">The sequence shown here is derived from an EMBL/GenBank/DDBJ whole genome shotgun (WGS) entry which is preliminary data.</text>
</comment>
<evidence type="ECO:0000313" key="1">
    <source>
        <dbReference type="EMBL" id="RTX73787.1"/>
    </source>
</evidence>
<reference evidence="1 2" key="1">
    <citation type="submission" date="2018-10" db="EMBL/GenBank/DDBJ databases">
        <title>A collection Staphylococci species genome sequencing.</title>
        <authorList>
            <person name="Cole K."/>
        </authorList>
    </citation>
    <scope>NUCLEOTIDE SEQUENCE [LARGE SCALE GENOMIC DNA]</scope>
    <source>
        <strain evidence="2">NCTC 12218</strain>
    </source>
</reference>
<protein>
    <submittedName>
        <fullName evidence="1">Uncharacterized protein</fullName>
    </submittedName>
</protein>
<gene>
    <name evidence="1" type="ORF">CD117_04150</name>
</gene>
<dbReference type="Proteomes" id="UP000274792">
    <property type="component" value="Unassembled WGS sequence"/>
</dbReference>
<proteinExistence type="predicted"/>
<sequence>MKLYLITYHNYDIEDEFENINLLIKHITRVLKDNGYFISRMLDNKQIIKIYEQEFECDVHSYEKLEDTK</sequence>
<accession>A0AAJ4VIG5</accession>